<reference evidence="2" key="1">
    <citation type="submission" date="2022-10" db="EMBL/GenBank/DDBJ databases">
        <authorList>
            <person name="Chen Y."/>
            <person name="Dougan E. K."/>
            <person name="Chan C."/>
            <person name="Rhodes N."/>
            <person name="Thang M."/>
        </authorList>
    </citation>
    <scope>NUCLEOTIDE SEQUENCE</scope>
</reference>
<evidence type="ECO:0000256" key="1">
    <source>
        <dbReference type="SAM" id="SignalP"/>
    </source>
</evidence>
<comment type="caution">
    <text evidence="2">The sequence shown here is derived from an EMBL/GenBank/DDBJ whole genome shotgun (WGS) entry which is preliminary data.</text>
</comment>
<gene>
    <name evidence="2" type="ORF">C1SCF055_LOCUS8678</name>
</gene>
<dbReference type="EMBL" id="CAMXCT010000590">
    <property type="protein sequence ID" value="CAI3980828.1"/>
    <property type="molecule type" value="Genomic_DNA"/>
</dbReference>
<dbReference type="AlphaFoldDB" id="A0A9P1BYR7"/>
<dbReference type="EMBL" id="CAMXCT020000590">
    <property type="protein sequence ID" value="CAL1134203.1"/>
    <property type="molecule type" value="Genomic_DNA"/>
</dbReference>
<protein>
    <submittedName>
        <fullName evidence="2">Uncharacterized protein</fullName>
    </submittedName>
</protein>
<evidence type="ECO:0000313" key="3">
    <source>
        <dbReference type="EMBL" id="CAL1134203.1"/>
    </source>
</evidence>
<keyword evidence="4" id="KW-1185">Reference proteome</keyword>
<dbReference type="OrthoDB" id="194358at2759"/>
<dbReference type="EMBL" id="CAMXCT030000590">
    <property type="protein sequence ID" value="CAL4768140.1"/>
    <property type="molecule type" value="Genomic_DNA"/>
</dbReference>
<dbReference type="Proteomes" id="UP001152797">
    <property type="component" value="Unassembled WGS sequence"/>
</dbReference>
<organism evidence="2">
    <name type="scientific">Cladocopium goreaui</name>
    <dbReference type="NCBI Taxonomy" id="2562237"/>
    <lineage>
        <taxon>Eukaryota</taxon>
        <taxon>Sar</taxon>
        <taxon>Alveolata</taxon>
        <taxon>Dinophyceae</taxon>
        <taxon>Suessiales</taxon>
        <taxon>Symbiodiniaceae</taxon>
        <taxon>Cladocopium</taxon>
    </lineage>
</organism>
<sequence length="365" mass="39362">MAVLRPCSAGRPPRGSRRRWRQPLALLVIGCTLCQVCQNFVAPSGIRPPRINVCCQAVPPPGDEKSRASSRSLVFLAVKDAIYAALFGAPYDPPTSSGPFDTVTGALSNFTSSAASGAASGVKAVEGATGSLVSWGLSKLHDLGSFLHISGGGDQREETEVSEVEAIETPEPSSFPPAPPAPAPLPVPVVSVPTMAEADALIPLFNDGSGLGAEPGDFFLFIKDYSWTLRYRVSRQEDSVDTERPLLLDWIKLRRPVQKPSQLLEIPSSDLFEWDVVEPPRHSGFMYQVTEVVGSGVEAVINFFKDRGPKLLVQQDGVSLVNEEAEAPGKPVTHCWVQCLGLPFLPVLQYIAFLNGDEIVTDWRA</sequence>
<reference evidence="3" key="2">
    <citation type="submission" date="2024-04" db="EMBL/GenBank/DDBJ databases">
        <authorList>
            <person name="Chen Y."/>
            <person name="Shah S."/>
            <person name="Dougan E. K."/>
            <person name="Thang M."/>
            <person name="Chan C."/>
        </authorList>
    </citation>
    <scope>NUCLEOTIDE SEQUENCE [LARGE SCALE GENOMIC DNA]</scope>
</reference>
<evidence type="ECO:0000313" key="2">
    <source>
        <dbReference type="EMBL" id="CAI3980828.1"/>
    </source>
</evidence>
<accession>A0A9P1BYR7</accession>
<feature type="signal peptide" evidence="1">
    <location>
        <begin position="1"/>
        <end position="38"/>
    </location>
</feature>
<keyword evidence="1" id="KW-0732">Signal</keyword>
<feature type="chain" id="PRO_5043269906" evidence="1">
    <location>
        <begin position="39"/>
        <end position="365"/>
    </location>
</feature>
<proteinExistence type="predicted"/>
<name>A0A9P1BYR7_9DINO</name>
<evidence type="ECO:0000313" key="4">
    <source>
        <dbReference type="Proteomes" id="UP001152797"/>
    </source>
</evidence>